<dbReference type="PANTHER" id="PTHR34580">
    <property type="match status" value="1"/>
</dbReference>
<accession>S0FTT2</accession>
<evidence type="ECO:0000256" key="1">
    <source>
        <dbReference type="ARBA" id="ARBA00023015"/>
    </source>
</evidence>
<keyword evidence="5" id="KW-1185">Reference proteome</keyword>
<dbReference type="PROSITE" id="PS52050">
    <property type="entry name" value="WYL"/>
    <property type="match status" value="1"/>
</dbReference>
<dbReference type="PROSITE" id="PS51000">
    <property type="entry name" value="HTH_DEOR_2"/>
    <property type="match status" value="1"/>
</dbReference>
<protein>
    <submittedName>
        <fullName evidence="4">Putative transcriptional regulator</fullName>
    </submittedName>
</protein>
<reference evidence="4 5" key="1">
    <citation type="journal article" date="2013" name="Genome Announc.">
        <title>Draft Genome Sequence of the Cellulolytic, Mesophilic, Anaerobic Bacterium Clostridium termitidis Strain CT1112 (DSM 5398).</title>
        <authorList>
            <person name="Lal S."/>
            <person name="Ramachandran U."/>
            <person name="Zhang X."/>
            <person name="Munir R."/>
            <person name="Sparling R."/>
            <person name="Levin D.B."/>
        </authorList>
    </citation>
    <scope>NUCLEOTIDE SEQUENCE [LARGE SCALE GENOMIC DNA]</scope>
    <source>
        <strain evidence="4 5">CT1112</strain>
    </source>
</reference>
<dbReference type="Gene3D" id="1.10.10.10">
    <property type="entry name" value="Winged helix-like DNA-binding domain superfamily/Winged helix DNA-binding domain"/>
    <property type="match status" value="1"/>
</dbReference>
<dbReference type="SMART" id="SM00420">
    <property type="entry name" value="HTH_DEOR"/>
    <property type="match status" value="1"/>
</dbReference>
<dbReference type="InterPro" id="IPR036388">
    <property type="entry name" value="WH-like_DNA-bd_sf"/>
</dbReference>
<dbReference type="Proteomes" id="UP000014155">
    <property type="component" value="Unassembled WGS sequence"/>
</dbReference>
<dbReference type="PATRIC" id="fig|1195236.3.peg.2594"/>
<feature type="domain" description="HTH deoR-type" evidence="3">
    <location>
        <begin position="2"/>
        <end position="60"/>
    </location>
</feature>
<keyword evidence="2" id="KW-0804">Transcription</keyword>
<dbReference type="Pfam" id="PF25583">
    <property type="entry name" value="WCX"/>
    <property type="match status" value="1"/>
</dbReference>
<evidence type="ECO:0000313" key="5">
    <source>
        <dbReference type="Proteomes" id="UP000014155"/>
    </source>
</evidence>
<dbReference type="InterPro" id="IPR036390">
    <property type="entry name" value="WH_DNA-bd_sf"/>
</dbReference>
<dbReference type="EMBL" id="AORV01000033">
    <property type="protein sequence ID" value="EMS71908.1"/>
    <property type="molecule type" value="Genomic_DNA"/>
</dbReference>
<dbReference type="InterPro" id="IPR001034">
    <property type="entry name" value="DeoR_HTH"/>
</dbReference>
<evidence type="ECO:0000313" key="4">
    <source>
        <dbReference type="EMBL" id="EMS71908.1"/>
    </source>
</evidence>
<dbReference type="InterPro" id="IPR026881">
    <property type="entry name" value="WYL_dom"/>
</dbReference>
<proteinExistence type="predicted"/>
<evidence type="ECO:0000259" key="3">
    <source>
        <dbReference type="PROSITE" id="PS51000"/>
    </source>
</evidence>
<dbReference type="RefSeq" id="WP_004625888.1">
    <property type="nucleotide sequence ID" value="NZ_AORV01000033.1"/>
</dbReference>
<dbReference type="InterPro" id="IPR028349">
    <property type="entry name" value="PafC-like"/>
</dbReference>
<keyword evidence="1" id="KW-0805">Transcription regulation</keyword>
<dbReference type="AlphaFoldDB" id="S0FTT2"/>
<dbReference type="InterPro" id="IPR013196">
    <property type="entry name" value="HTH_11"/>
</dbReference>
<dbReference type="InterPro" id="IPR051534">
    <property type="entry name" value="CBASS_pafABC_assoc_protein"/>
</dbReference>
<dbReference type="InterPro" id="IPR057727">
    <property type="entry name" value="WCX_dom"/>
</dbReference>
<name>S0FTT2_RUMCE</name>
<evidence type="ECO:0000256" key="2">
    <source>
        <dbReference type="ARBA" id="ARBA00023163"/>
    </source>
</evidence>
<sequence length="302" mass="35386">MQINRLFEIVYILLDKKIITAKELAERFEVSVRTIYRDIDVLSQAGIPIYMSKGKGGGISLLDNFVLNKSLLSDTEQNEILAALQGLNAVHYPEVDNVIAKLGLLFNKEDYNWIDVDFSHWGETNRNKFNLIKTAIINKRVISFDYSSSYGLSSSRKVEPVQLWFKDKTWYLKSYCLSKEDFRIFKLTRMKEVRVTDNSFQKRPDMEISFDARRDENFRTVNFKLHLDKSVAYRVYDEFNENCIRQNHDGSFEVTASYPESDWVYGYILSFGNAAKVIEPEYVRNIIIDRLEQTLKQYAHQL</sequence>
<organism evidence="4 5">
    <name type="scientific">Ruminiclostridium cellobioparum subsp. termitidis CT1112</name>
    <dbReference type="NCBI Taxonomy" id="1195236"/>
    <lineage>
        <taxon>Bacteria</taxon>
        <taxon>Bacillati</taxon>
        <taxon>Bacillota</taxon>
        <taxon>Clostridia</taxon>
        <taxon>Eubacteriales</taxon>
        <taxon>Oscillospiraceae</taxon>
        <taxon>Ruminiclostridium</taxon>
    </lineage>
</organism>
<dbReference type="Pfam" id="PF13280">
    <property type="entry name" value="WYL"/>
    <property type="match status" value="1"/>
</dbReference>
<dbReference type="SUPFAM" id="SSF46785">
    <property type="entry name" value="Winged helix' DNA-binding domain"/>
    <property type="match status" value="1"/>
</dbReference>
<dbReference type="GO" id="GO:0003700">
    <property type="term" value="F:DNA-binding transcription factor activity"/>
    <property type="evidence" value="ECO:0007669"/>
    <property type="project" value="InterPro"/>
</dbReference>
<comment type="caution">
    <text evidence="4">The sequence shown here is derived from an EMBL/GenBank/DDBJ whole genome shotgun (WGS) entry which is preliminary data.</text>
</comment>
<gene>
    <name evidence="4" type="ORF">CTER_2287</name>
</gene>
<dbReference type="Pfam" id="PF08279">
    <property type="entry name" value="HTH_11"/>
    <property type="match status" value="1"/>
</dbReference>
<dbReference type="STRING" id="1195236.CTER_2287"/>
<dbReference type="eggNOG" id="COG2378">
    <property type="taxonomic scope" value="Bacteria"/>
</dbReference>
<dbReference type="PIRSF" id="PIRSF016838">
    <property type="entry name" value="PafC"/>
    <property type="match status" value="1"/>
</dbReference>
<dbReference type="PANTHER" id="PTHR34580:SF1">
    <property type="entry name" value="PROTEIN PAFC"/>
    <property type="match status" value="1"/>
</dbReference>